<accession>A0A8H4QHP1</accession>
<dbReference type="EMBL" id="JAACJL010000058">
    <property type="protein sequence ID" value="KAF4610941.1"/>
    <property type="molecule type" value="Genomic_DNA"/>
</dbReference>
<dbReference type="Proteomes" id="UP000521872">
    <property type="component" value="Unassembled WGS sequence"/>
</dbReference>
<reference evidence="1 2" key="1">
    <citation type="submission" date="2019-12" db="EMBL/GenBank/DDBJ databases">
        <authorList>
            <person name="Floudas D."/>
            <person name="Bentzer J."/>
            <person name="Ahren D."/>
            <person name="Johansson T."/>
            <person name="Persson P."/>
            <person name="Tunlid A."/>
        </authorList>
    </citation>
    <scope>NUCLEOTIDE SEQUENCE [LARGE SCALE GENOMIC DNA]</scope>
    <source>
        <strain evidence="1 2">CBS 102.39</strain>
    </source>
</reference>
<keyword evidence="2" id="KW-1185">Reference proteome</keyword>
<gene>
    <name evidence="1" type="ORF">D9613_006750</name>
</gene>
<organism evidence="1 2">
    <name type="scientific">Agrocybe pediades</name>
    <dbReference type="NCBI Taxonomy" id="84607"/>
    <lineage>
        <taxon>Eukaryota</taxon>
        <taxon>Fungi</taxon>
        <taxon>Dikarya</taxon>
        <taxon>Basidiomycota</taxon>
        <taxon>Agaricomycotina</taxon>
        <taxon>Agaricomycetes</taxon>
        <taxon>Agaricomycetidae</taxon>
        <taxon>Agaricales</taxon>
        <taxon>Agaricineae</taxon>
        <taxon>Strophariaceae</taxon>
        <taxon>Agrocybe</taxon>
    </lineage>
</organism>
<protein>
    <submittedName>
        <fullName evidence="1">Uncharacterized protein</fullName>
    </submittedName>
</protein>
<dbReference type="AlphaFoldDB" id="A0A8H4QHP1"/>
<evidence type="ECO:0000313" key="2">
    <source>
        <dbReference type="Proteomes" id="UP000521872"/>
    </source>
</evidence>
<proteinExistence type="predicted"/>
<comment type="caution">
    <text evidence="1">The sequence shown here is derived from an EMBL/GenBank/DDBJ whole genome shotgun (WGS) entry which is preliminary data.</text>
</comment>
<sequence>MEGIHGPRGLTMLVRLCEILPELQSLTTLRLFEQSIRRSSTHYHINMGIGRLVMRLEEVLNKGIFPRLRTVHCDRCFLKDVGLLFKSRPSLQVFSTDLLDPIELRVLQEMEHNHTESIPAIYVEDSVPELFVQVMVFPGLYSPARVPSILKALENHWRHLDQQVIRIHIYIAAPTQIEAYASAKDSCAIIPNRRNVTHLNLLFERPYDIPAGEVVDIFGTLPALVELKFMRYSLNNSAELEQTWQTLQRTAKSENERLAKVQAWSNACPSLRRVTFSTIGEAIVHEIH</sequence>
<evidence type="ECO:0000313" key="1">
    <source>
        <dbReference type="EMBL" id="KAF4610941.1"/>
    </source>
</evidence>
<name>A0A8H4QHP1_9AGAR</name>